<gene>
    <name evidence="1" type="ORF">METZ01_LOCUS218819</name>
</gene>
<evidence type="ECO:0000313" key="1">
    <source>
        <dbReference type="EMBL" id="SVB65965.1"/>
    </source>
</evidence>
<protein>
    <submittedName>
        <fullName evidence="1">Uncharacterized protein</fullName>
    </submittedName>
</protein>
<sequence length="246" mass="28295">MIKRILGILVPLMTCVTLFAQDYIMFEGIYLELKESGEITKLEAGVKKHNARYHDGKNGPKAYLFNVLTGPYSGQYAWIMGPITLSHMDASLSSDHTKDWEVNVEKYARSHNYQYSTRDEELTYNPDNEVVGTSILQRVFDVKNKSKDMEAVVGAIKSIKETLVKMDADIARRVYRNQFRSAERKDISLVYPFKSWTRFEDSNGLPPNFSASYDKINGKGSWQKNVINVLDNHTDGWYDEIRVMIK</sequence>
<dbReference type="EMBL" id="UINC01051606">
    <property type="protein sequence ID" value="SVB65965.1"/>
    <property type="molecule type" value="Genomic_DNA"/>
</dbReference>
<accession>A0A382FTR0</accession>
<proteinExistence type="predicted"/>
<organism evidence="1">
    <name type="scientific">marine metagenome</name>
    <dbReference type="NCBI Taxonomy" id="408172"/>
    <lineage>
        <taxon>unclassified sequences</taxon>
        <taxon>metagenomes</taxon>
        <taxon>ecological metagenomes</taxon>
    </lineage>
</organism>
<name>A0A382FTR0_9ZZZZ</name>
<reference evidence="1" key="1">
    <citation type="submission" date="2018-05" db="EMBL/GenBank/DDBJ databases">
        <authorList>
            <person name="Lanie J.A."/>
            <person name="Ng W.-L."/>
            <person name="Kazmierczak K.M."/>
            <person name="Andrzejewski T.M."/>
            <person name="Davidsen T.M."/>
            <person name="Wayne K.J."/>
            <person name="Tettelin H."/>
            <person name="Glass J.I."/>
            <person name="Rusch D."/>
            <person name="Podicherti R."/>
            <person name="Tsui H.-C.T."/>
            <person name="Winkler M.E."/>
        </authorList>
    </citation>
    <scope>NUCLEOTIDE SEQUENCE</scope>
</reference>
<dbReference type="AlphaFoldDB" id="A0A382FTR0"/>